<evidence type="ECO:0000313" key="3">
    <source>
        <dbReference type="Proteomes" id="UP001370758"/>
    </source>
</evidence>
<reference evidence="2 3" key="1">
    <citation type="submission" date="2023-08" db="EMBL/GenBank/DDBJ databases">
        <authorList>
            <person name="Palmer J.M."/>
        </authorList>
    </citation>
    <scope>NUCLEOTIDE SEQUENCE [LARGE SCALE GENOMIC DNA]</scope>
    <source>
        <strain evidence="2 3">TWF481</strain>
    </source>
</reference>
<sequence length="88" mass="9594">MQCQLGLWIDSEAKMDTSRTLRWNLSGLWKVRAYGRDGIGNPSLRLDPTVAHCNIDEVIGDDDGNDDGNGNGSDNSNGNDNDNSVIQD</sequence>
<feature type="region of interest" description="Disordered" evidence="1">
    <location>
        <begin position="56"/>
        <end position="88"/>
    </location>
</feature>
<dbReference type="Proteomes" id="UP001370758">
    <property type="component" value="Unassembled WGS sequence"/>
</dbReference>
<organism evidence="2 3">
    <name type="scientific">Arthrobotrys musiformis</name>
    <dbReference type="NCBI Taxonomy" id="47236"/>
    <lineage>
        <taxon>Eukaryota</taxon>
        <taxon>Fungi</taxon>
        <taxon>Dikarya</taxon>
        <taxon>Ascomycota</taxon>
        <taxon>Pezizomycotina</taxon>
        <taxon>Orbiliomycetes</taxon>
        <taxon>Orbiliales</taxon>
        <taxon>Orbiliaceae</taxon>
        <taxon>Arthrobotrys</taxon>
    </lineage>
</organism>
<accession>A0AAV9W3W3</accession>
<gene>
    <name evidence="2" type="ORF">TWF481_009048</name>
</gene>
<proteinExistence type="predicted"/>
<feature type="compositionally biased region" description="Low complexity" evidence="1">
    <location>
        <begin position="72"/>
        <end position="88"/>
    </location>
</feature>
<keyword evidence="3" id="KW-1185">Reference proteome</keyword>
<comment type="caution">
    <text evidence="2">The sequence shown here is derived from an EMBL/GenBank/DDBJ whole genome shotgun (WGS) entry which is preliminary data.</text>
</comment>
<evidence type="ECO:0000313" key="2">
    <source>
        <dbReference type="EMBL" id="KAK6501204.1"/>
    </source>
</evidence>
<name>A0AAV9W3W3_9PEZI</name>
<dbReference type="AlphaFoldDB" id="A0AAV9W3W3"/>
<evidence type="ECO:0000256" key="1">
    <source>
        <dbReference type="SAM" id="MobiDB-lite"/>
    </source>
</evidence>
<dbReference type="EMBL" id="JAVHJL010000006">
    <property type="protein sequence ID" value="KAK6501204.1"/>
    <property type="molecule type" value="Genomic_DNA"/>
</dbReference>
<protein>
    <submittedName>
        <fullName evidence="2">Uncharacterized protein</fullName>
    </submittedName>
</protein>